<evidence type="ECO:0000256" key="5">
    <source>
        <dbReference type="ARBA" id="ARBA00022553"/>
    </source>
</evidence>
<evidence type="ECO:0000256" key="15">
    <source>
        <dbReference type="ARBA" id="ARBA00023136"/>
    </source>
</evidence>
<comment type="caution">
    <text evidence="18">The sequence shown here is derived from an EMBL/GenBank/DDBJ whole genome shotgun (WGS) entry which is preliminary data.</text>
</comment>
<feature type="transmembrane region" description="Helical" evidence="16">
    <location>
        <begin position="217"/>
        <end position="239"/>
    </location>
</feature>
<evidence type="ECO:0000259" key="17">
    <source>
        <dbReference type="Pfam" id="PF00122"/>
    </source>
</evidence>
<dbReference type="FunFam" id="2.70.150.10:FF:000010">
    <property type="entry name" value="Potassium-transporting ATPase ATP-binding subunit"/>
    <property type="match status" value="1"/>
</dbReference>
<evidence type="ECO:0000256" key="7">
    <source>
        <dbReference type="ARBA" id="ARBA00022723"/>
    </source>
</evidence>
<keyword evidence="8" id="KW-0547">Nucleotide-binding</keyword>
<dbReference type="SUPFAM" id="SSF81665">
    <property type="entry name" value="Calcium ATPase, transmembrane domain M"/>
    <property type="match status" value="1"/>
</dbReference>
<keyword evidence="4" id="KW-0633">Potassium transport</keyword>
<evidence type="ECO:0000256" key="16">
    <source>
        <dbReference type="SAM" id="Phobius"/>
    </source>
</evidence>
<evidence type="ECO:0000256" key="8">
    <source>
        <dbReference type="ARBA" id="ARBA00022741"/>
    </source>
</evidence>
<dbReference type="Gene3D" id="2.70.150.10">
    <property type="entry name" value="Calcium-transporting ATPase, cytoplasmic transduction domain A"/>
    <property type="match status" value="1"/>
</dbReference>
<keyword evidence="5" id="KW-0597">Phosphoprotein</keyword>
<evidence type="ECO:0000256" key="9">
    <source>
        <dbReference type="ARBA" id="ARBA00022840"/>
    </source>
</evidence>
<dbReference type="InterPro" id="IPR006391">
    <property type="entry name" value="P-type_ATPase_bsu_IA"/>
</dbReference>
<evidence type="ECO:0000313" key="18">
    <source>
        <dbReference type="EMBL" id="PWZ99506.1"/>
    </source>
</evidence>
<accession>A0A317ZBN2</accession>
<organism evidence="18 19">
    <name type="scientific">Staphylococcus pseudintermedius</name>
    <dbReference type="NCBI Taxonomy" id="283734"/>
    <lineage>
        <taxon>Bacteria</taxon>
        <taxon>Bacillati</taxon>
        <taxon>Bacillota</taxon>
        <taxon>Bacilli</taxon>
        <taxon>Bacillales</taxon>
        <taxon>Staphylococcaceae</taxon>
        <taxon>Staphylococcus</taxon>
        <taxon>Staphylococcus intermedius group</taxon>
    </lineage>
</organism>
<dbReference type="PRINTS" id="PR00119">
    <property type="entry name" value="CATATPASE"/>
</dbReference>
<feature type="transmembrane region" description="Helical" evidence="16">
    <location>
        <begin position="28"/>
        <end position="46"/>
    </location>
</feature>
<keyword evidence="9" id="KW-0067">ATP-binding</keyword>
<keyword evidence="13 16" id="KW-1133">Transmembrane helix</keyword>
<dbReference type="GO" id="GO:0016020">
    <property type="term" value="C:membrane"/>
    <property type="evidence" value="ECO:0007669"/>
    <property type="project" value="UniProtKB-SubCell"/>
</dbReference>
<proteinExistence type="predicted"/>
<dbReference type="PROSITE" id="PS00154">
    <property type="entry name" value="ATPASE_E1_E2"/>
    <property type="match status" value="1"/>
</dbReference>
<dbReference type="Gene3D" id="3.40.50.1000">
    <property type="entry name" value="HAD superfamily/HAD-like"/>
    <property type="match status" value="1"/>
</dbReference>
<dbReference type="GO" id="GO:0046872">
    <property type="term" value="F:metal ion binding"/>
    <property type="evidence" value="ECO:0007669"/>
    <property type="project" value="UniProtKB-KW"/>
</dbReference>
<dbReference type="NCBIfam" id="TIGR01494">
    <property type="entry name" value="ATPase_P-type"/>
    <property type="match status" value="1"/>
</dbReference>
<evidence type="ECO:0000256" key="13">
    <source>
        <dbReference type="ARBA" id="ARBA00022989"/>
    </source>
</evidence>
<dbReference type="Proteomes" id="UP000246351">
    <property type="component" value="Unassembled WGS sequence"/>
</dbReference>
<keyword evidence="3" id="KW-1003">Cell membrane</keyword>
<dbReference type="InterPro" id="IPR001757">
    <property type="entry name" value="P_typ_ATPase"/>
</dbReference>
<keyword evidence="11" id="KW-0630">Potassium</keyword>
<evidence type="ECO:0000256" key="1">
    <source>
        <dbReference type="ARBA" id="ARBA00004141"/>
    </source>
</evidence>
<feature type="domain" description="P-type ATPase A" evidence="17">
    <location>
        <begin position="71"/>
        <end position="170"/>
    </location>
</feature>
<dbReference type="InterPro" id="IPR008250">
    <property type="entry name" value="ATPase_P-typ_transduc_dom_A_sf"/>
</dbReference>
<evidence type="ECO:0000256" key="3">
    <source>
        <dbReference type="ARBA" id="ARBA00022475"/>
    </source>
</evidence>
<keyword evidence="6 16" id="KW-0812">Transmembrane</keyword>
<dbReference type="Gene3D" id="1.20.1110.10">
    <property type="entry name" value="Calcium-transporting ATPase, transmembrane domain"/>
    <property type="match status" value="1"/>
</dbReference>
<name>A0A317ZBN2_STAPS</name>
<keyword evidence="14" id="KW-0406">Ion transport</keyword>
<reference evidence="18 19" key="1">
    <citation type="journal article" date="2018" name="Vet. Microbiol.">
        <title>Clonal diversity and geographic distribution of methicillin-resistant Staphylococcus pseudintermedius from Australian animals: Discovery of novel sequence types.</title>
        <authorList>
            <person name="Worthing K.A."/>
            <person name="Abraham S."/>
            <person name="Coombs G.W."/>
            <person name="Pang S."/>
            <person name="Saputra S."/>
            <person name="Jordan D."/>
            <person name="Trott D.J."/>
            <person name="Norris J.M."/>
        </authorList>
    </citation>
    <scope>NUCLEOTIDE SEQUENCE [LARGE SCALE GENOMIC DNA]</scope>
    <source>
        <strain evidence="18 19">ST71 3</strain>
    </source>
</reference>
<dbReference type="GO" id="GO:0016887">
    <property type="term" value="F:ATP hydrolysis activity"/>
    <property type="evidence" value="ECO:0007669"/>
    <property type="project" value="InterPro"/>
</dbReference>
<keyword evidence="7" id="KW-0479">Metal-binding</keyword>
<keyword evidence="15 16" id="KW-0472">Membrane</keyword>
<evidence type="ECO:0000256" key="6">
    <source>
        <dbReference type="ARBA" id="ARBA00022692"/>
    </source>
</evidence>
<evidence type="ECO:0000256" key="11">
    <source>
        <dbReference type="ARBA" id="ARBA00022958"/>
    </source>
</evidence>
<dbReference type="GO" id="GO:0005524">
    <property type="term" value="F:ATP binding"/>
    <property type="evidence" value="ECO:0007669"/>
    <property type="project" value="UniProtKB-KW"/>
</dbReference>
<evidence type="ECO:0000256" key="14">
    <source>
        <dbReference type="ARBA" id="ARBA00023065"/>
    </source>
</evidence>
<keyword evidence="2" id="KW-0813">Transport</keyword>
<dbReference type="SUPFAM" id="SSF81653">
    <property type="entry name" value="Calcium ATPase, transduction domain A"/>
    <property type="match status" value="1"/>
</dbReference>
<evidence type="ECO:0000313" key="19">
    <source>
        <dbReference type="Proteomes" id="UP000246351"/>
    </source>
</evidence>
<evidence type="ECO:0000256" key="4">
    <source>
        <dbReference type="ARBA" id="ARBA00022538"/>
    </source>
</evidence>
<evidence type="ECO:0000256" key="12">
    <source>
        <dbReference type="ARBA" id="ARBA00022967"/>
    </source>
</evidence>
<dbReference type="PANTHER" id="PTHR43743">
    <property type="entry name" value="POTASSIUM-TRANSPORTING ATPASE ATP-BINDING SUBUNIT"/>
    <property type="match status" value="1"/>
</dbReference>
<keyword evidence="12" id="KW-1278">Translocase</keyword>
<comment type="subcellular location">
    <subcellularLocation>
        <location evidence="1">Membrane</location>
        <topology evidence="1">Multi-pass membrane protein</topology>
    </subcellularLocation>
</comment>
<feature type="transmembrane region" description="Helical" evidence="16">
    <location>
        <begin position="181"/>
        <end position="205"/>
    </location>
</feature>
<dbReference type="EMBL" id="QEIV01000173">
    <property type="protein sequence ID" value="PWZ99506.1"/>
    <property type="molecule type" value="Genomic_DNA"/>
</dbReference>
<protein>
    <submittedName>
        <fullName evidence="18">Potassium-transporting ATPase subunit B</fullName>
    </submittedName>
</protein>
<evidence type="ECO:0000256" key="2">
    <source>
        <dbReference type="ARBA" id="ARBA00022448"/>
    </source>
</evidence>
<dbReference type="InterPro" id="IPR059000">
    <property type="entry name" value="ATPase_P-type_domA"/>
</dbReference>
<dbReference type="InterPro" id="IPR018303">
    <property type="entry name" value="ATPase_P-typ_P_site"/>
</dbReference>
<sequence length="276" mass="29689">FVVEVGMVLTLIMTIVPQIFTDGAMSRLYLFTIFIILFFTVLFSNFSEAIAEGRGKAQANSLRETKSHMIARRIVNAEVYETVDASALKRGDRILVKSGEMIPSDGTIIKGIATVDESAITGESAPVIKESGGDFSGVIGGTTVTSDWLIIEVDSEEGATFLDKMIALVEGAQRKKTPNEIALFTLLMTLTIIFLVVILTLYPIAQYLNLNVPITSLIALTVCLIPTTIGGLLSAIGIAGMDRVTQFNILAKSGRAIETCGDVDVLILDKTGTITY</sequence>
<dbReference type="Pfam" id="PF00122">
    <property type="entry name" value="E1-E2_ATPase"/>
    <property type="match status" value="1"/>
</dbReference>
<dbReference type="GO" id="GO:0008556">
    <property type="term" value="F:P-type potassium transmembrane transporter activity"/>
    <property type="evidence" value="ECO:0007669"/>
    <property type="project" value="InterPro"/>
</dbReference>
<evidence type="ECO:0000256" key="10">
    <source>
        <dbReference type="ARBA" id="ARBA00022842"/>
    </source>
</evidence>
<feature type="non-terminal residue" evidence="18">
    <location>
        <position position="276"/>
    </location>
</feature>
<keyword evidence="10" id="KW-0460">Magnesium</keyword>
<dbReference type="InterPro" id="IPR023298">
    <property type="entry name" value="ATPase_P-typ_TM_dom_sf"/>
</dbReference>
<feature type="non-terminal residue" evidence="18">
    <location>
        <position position="1"/>
    </location>
</feature>
<dbReference type="PANTHER" id="PTHR43743:SF1">
    <property type="entry name" value="POTASSIUM-TRANSPORTING ATPASE ATP-BINDING SUBUNIT"/>
    <property type="match status" value="1"/>
</dbReference>
<gene>
    <name evidence="18" type="ORF">DD924_02285</name>
</gene>
<dbReference type="AlphaFoldDB" id="A0A317ZBN2"/>
<dbReference type="InterPro" id="IPR023214">
    <property type="entry name" value="HAD_sf"/>
</dbReference>